<sequence length="48" mass="5870">MRAFRDFFEGVARTVRTENWIPSSYSWISEMHWNDRERPQRCSLSFAD</sequence>
<protein>
    <submittedName>
        <fullName evidence="1">Uncharacterized protein</fullName>
    </submittedName>
</protein>
<evidence type="ECO:0000313" key="2">
    <source>
        <dbReference type="Proteomes" id="UP000012073"/>
    </source>
</evidence>
<evidence type="ECO:0000313" key="1">
    <source>
        <dbReference type="EMBL" id="CDF34497.1"/>
    </source>
</evidence>
<dbReference type="KEGG" id="ccp:CHC_T00002867001"/>
<dbReference type="GeneID" id="17322033"/>
<accession>R7Q7K1</accession>
<keyword evidence="2" id="KW-1185">Reference proteome</keyword>
<dbReference type="Gramene" id="CDF34497">
    <property type="protein sequence ID" value="CDF34497"/>
    <property type="gene ID" value="CHC_T00002867001"/>
</dbReference>
<organism evidence="1 2">
    <name type="scientific">Chondrus crispus</name>
    <name type="common">Carrageen Irish moss</name>
    <name type="synonym">Polymorpha crispa</name>
    <dbReference type="NCBI Taxonomy" id="2769"/>
    <lineage>
        <taxon>Eukaryota</taxon>
        <taxon>Rhodophyta</taxon>
        <taxon>Florideophyceae</taxon>
        <taxon>Rhodymeniophycidae</taxon>
        <taxon>Gigartinales</taxon>
        <taxon>Gigartinaceae</taxon>
        <taxon>Chondrus</taxon>
    </lineage>
</organism>
<dbReference type="EMBL" id="HG001695">
    <property type="protein sequence ID" value="CDF34497.1"/>
    <property type="molecule type" value="Genomic_DNA"/>
</dbReference>
<gene>
    <name evidence="1" type="ORF">CHC_T00002867001</name>
</gene>
<name>R7Q7K1_CHOCR</name>
<dbReference type="Proteomes" id="UP000012073">
    <property type="component" value="Unassembled WGS sequence"/>
</dbReference>
<reference evidence="2" key="1">
    <citation type="journal article" date="2013" name="Proc. Natl. Acad. Sci. U.S.A.">
        <title>Genome structure and metabolic features in the red seaweed Chondrus crispus shed light on evolution of the Archaeplastida.</title>
        <authorList>
            <person name="Collen J."/>
            <person name="Porcel B."/>
            <person name="Carre W."/>
            <person name="Ball S.G."/>
            <person name="Chaparro C."/>
            <person name="Tonon T."/>
            <person name="Barbeyron T."/>
            <person name="Michel G."/>
            <person name="Noel B."/>
            <person name="Valentin K."/>
            <person name="Elias M."/>
            <person name="Artiguenave F."/>
            <person name="Arun A."/>
            <person name="Aury J.M."/>
            <person name="Barbosa-Neto J.F."/>
            <person name="Bothwell J.H."/>
            <person name="Bouget F.Y."/>
            <person name="Brillet L."/>
            <person name="Cabello-Hurtado F."/>
            <person name="Capella-Gutierrez S."/>
            <person name="Charrier B."/>
            <person name="Cladiere L."/>
            <person name="Cock J.M."/>
            <person name="Coelho S.M."/>
            <person name="Colleoni C."/>
            <person name="Czjzek M."/>
            <person name="Da Silva C."/>
            <person name="Delage L."/>
            <person name="Denoeud F."/>
            <person name="Deschamps P."/>
            <person name="Dittami S.M."/>
            <person name="Gabaldon T."/>
            <person name="Gachon C.M."/>
            <person name="Groisillier A."/>
            <person name="Herve C."/>
            <person name="Jabbari K."/>
            <person name="Katinka M."/>
            <person name="Kloareg B."/>
            <person name="Kowalczyk N."/>
            <person name="Labadie K."/>
            <person name="Leblanc C."/>
            <person name="Lopez P.J."/>
            <person name="McLachlan D.H."/>
            <person name="Meslet-Cladiere L."/>
            <person name="Moustafa A."/>
            <person name="Nehr Z."/>
            <person name="Nyvall Collen P."/>
            <person name="Panaud O."/>
            <person name="Partensky F."/>
            <person name="Poulain J."/>
            <person name="Rensing S.A."/>
            <person name="Rousvoal S."/>
            <person name="Samson G."/>
            <person name="Symeonidi A."/>
            <person name="Weissenbach J."/>
            <person name="Zambounis A."/>
            <person name="Wincker P."/>
            <person name="Boyen C."/>
        </authorList>
    </citation>
    <scope>NUCLEOTIDE SEQUENCE [LARGE SCALE GENOMIC DNA]</scope>
    <source>
        <strain evidence="2">cv. Stackhouse</strain>
    </source>
</reference>
<dbReference type="RefSeq" id="XP_005714316.1">
    <property type="nucleotide sequence ID" value="XM_005714259.1"/>
</dbReference>
<dbReference type="AlphaFoldDB" id="R7Q7K1"/>
<proteinExistence type="predicted"/>